<keyword evidence="2" id="KW-0808">Transferase</keyword>
<dbReference type="CDD" id="cd02440">
    <property type="entry name" value="AdoMet_MTases"/>
    <property type="match status" value="1"/>
</dbReference>
<dbReference type="GO" id="GO:0008757">
    <property type="term" value="F:S-adenosylmethionine-dependent methyltransferase activity"/>
    <property type="evidence" value="ECO:0007669"/>
    <property type="project" value="InterPro"/>
</dbReference>
<gene>
    <name evidence="2" type="ORF">EHQ62_08445</name>
</gene>
<evidence type="ECO:0000313" key="3">
    <source>
        <dbReference type="Proteomes" id="UP000297567"/>
    </source>
</evidence>
<keyword evidence="3" id="KW-1185">Reference proteome</keyword>
<sequence length="161" mass="18537">MEKEVYLQFYKMEESNWWFRGTRMFLLDWIKRSFKIKPLKSLDVGCGTGIWLSELSKFGDAVGLDVSEEAYKFCKSRGMEIKLGSIEKIPFSNNVFDLVTAIGVIEHVDDDQAIREIARVLKIGGKVVILTSAFKSLWSKGKRKTDHHFTREPIAKKNTLE</sequence>
<reference evidence="2" key="1">
    <citation type="journal article" date="2019" name="PLoS Negl. Trop. Dis.">
        <title>Revisiting the worldwide diversity of Leptospira species in the environment.</title>
        <authorList>
            <person name="Vincent A.T."/>
            <person name="Schiettekatte O."/>
            <person name="Bourhy P."/>
            <person name="Veyrier F.J."/>
            <person name="Picardeau M."/>
        </authorList>
    </citation>
    <scope>NUCLEOTIDE SEQUENCE [LARGE SCALE GENOMIC DNA]</scope>
    <source>
        <strain evidence="2">201702451</strain>
    </source>
</reference>
<dbReference type="InterPro" id="IPR013216">
    <property type="entry name" value="Methyltransf_11"/>
</dbReference>
<dbReference type="Proteomes" id="UP000297567">
    <property type="component" value="Unassembled WGS sequence"/>
</dbReference>
<dbReference type="Pfam" id="PF08241">
    <property type="entry name" value="Methyltransf_11"/>
    <property type="match status" value="1"/>
</dbReference>
<name>A0A4Z1A0U7_9LEPT</name>
<dbReference type="EMBL" id="RQGH01000020">
    <property type="protein sequence ID" value="TGL67650.1"/>
    <property type="molecule type" value="Genomic_DNA"/>
</dbReference>
<dbReference type="PANTHER" id="PTHR43591">
    <property type="entry name" value="METHYLTRANSFERASE"/>
    <property type="match status" value="1"/>
</dbReference>
<dbReference type="AlphaFoldDB" id="A0A4Z1A0U7"/>
<evidence type="ECO:0000259" key="1">
    <source>
        <dbReference type="Pfam" id="PF08241"/>
    </source>
</evidence>
<accession>A0A4Z1A0U7</accession>
<protein>
    <submittedName>
        <fullName evidence="2">Class I SAM-dependent methyltransferase</fullName>
    </submittedName>
</protein>
<proteinExistence type="predicted"/>
<dbReference type="RefSeq" id="WP_135641843.1">
    <property type="nucleotide sequence ID" value="NZ_RQGH01000020.1"/>
</dbReference>
<dbReference type="InterPro" id="IPR029063">
    <property type="entry name" value="SAM-dependent_MTases_sf"/>
</dbReference>
<keyword evidence="2" id="KW-0489">Methyltransferase</keyword>
<dbReference type="Gene3D" id="3.40.50.150">
    <property type="entry name" value="Vaccinia Virus protein VP39"/>
    <property type="match status" value="1"/>
</dbReference>
<evidence type="ECO:0000313" key="2">
    <source>
        <dbReference type="EMBL" id="TGL67650.1"/>
    </source>
</evidence>
<dbReference type="GO" id="GO:0032259">
    <property type="term" value="P:methylation"/>
    <property type="evidence" value="ECO:0007669"/>
    <property type="project" value="UniProtKB-KW"/>
</dbReference>
<dbReference type="SUPFAM" id="SSF53335">
    <property type="entry name" value="S-adenosyl-L-methionine-dependent methyltransferases"/>
    <property type="match status" value="1"/>
</dbReference>
<feature type="domain" description="Methyltransferase type 11" evidence="1">
    <location>
        <begin position="42"/>
        <end position="129"/>
    </location>
</feature>
<comment type="caution">
    <text evidence="2">The sequence shown here is derived from an EMBL/GenBank/DDBJ whole genome shotgun (WGS) entry which is preliminary data.</text>
</comment>
<organism evidence="2 3">
    <name type="scientific">Leptospira jelokensis</name>
    <dbReference type="NCBI Taxonomy" id="2484931"/>
    <lineage>
        <taxon>Bacteria</taxon>
        <taxon>Pseudomonadati</taxon>
        <taxon>Spirochaetota</taxon>
        <taxon>Spirochaetia</taxon>
        <taxon>Leptospirales</taxon>
        <taxon>Leptospiraceae</taxon>
        <taxon>Leptospira</taxon>
    </lineage>
</organism>